<feature type="region of interest" description="Disordered" evidence="10">
    <location>
        <begin position="397"/>
        <end position="416"/>
    </location>
</feature>
<feature type="region of interest" description="Disordered" evidence="10">
    <location>
        <begin position="1"/>
        <end position="113"/>
    </location>
</feature>
<organism evidence="11 12">
    <name type="scientific">Coniophora puteana (strain RWD-64-598)</name>
    <name type="common">Brown rot fungus</name>
    <dbReference type="NCBI Taxonomy" id="741705"/>
    <lineage>
        <taxon>Eukaryota</taxon>
        <taxon>Fungi</taxon>
        <taxon>Dikarya</taxon>
        <taxon>Basidiomycota</taxon>
        <taxon>Agaricomycotina</taxon>
        <taxon>Agaricomycetes</taxon>
        <taxon>Agaricomycetidae</taxon>
        <taxon>Boletales</taxon>
        <taxon>Coniophorineae</taxon>
        <taxon>Coniophoraceae</taxon>
        <taxon>Coniophora</taxon>
    </lineage>
</organism>
<evidence type="ECO:0000256" key="4">
    <source>
        <dbReference type="ARBA" id="ARBA00022679"/>
    </source>
</evidence>
<dbReference type="AlphaFoldDB" id="A0A5M3N5R5"/>
<name>A0A5M3N5R5_CONPW</name>
<evidence type="ECO:0000313" key="11">
    <source>
        <dbReference type="EMBL" id="EIW86749.1"/>
    </source>
</evidence>
<keyword evidence="9" id="KW-0472">Membrane</keyword>
<dbReference type="OrthoDB" id="2139606at2759"/>
<accession>A0A5M3N5R5</accession>
<keyword evidence="3" id="KW-0328">Glycosyltransferase</keyword>
<evidence type="ECO:0000256" key="10">
    <source>
        <dbReference type="SAM" id="MobiDB-lite"/>
    </source>
</evidence>
<evidence type="ECO:0000256" key="6">
    <source>
        <dbReference type="ARBA" id="ARBA00022968"/>
    </source>
</evidence>
<evidence type="ECO:0000256" key="9">
    <source>
        <dbReference type="ARBA" id="ARBA00023136"/>
    </source>
</evidence>
<evidence type="ECO:0000256" key="7">
    <source>
        <dbReference type="ARBA" id="ARBA00022989"/>
    </source>
</evidence>
<protein>
    <submittedName>
        <fullName evidence="11">Glycosyltransferase family 31 protein</fullName>
    </submittedName>
</protein>
<keyword evidence="8" id="KW-0333">Golgi apparatus</keyword>
<dbReference type="PANTHER" id="PTHR11214:SF333">
    <property type="entry name" value="GLYCOSYLTRANSFERASE FAMILY 31 PROTEIN"/>
    <property type="match status" value="1"/>
</dbReference>
<keyword evidence="4 11" id="KW-0808">Transferase</keyword>
<keyword evidence="7" id="KW-1133">Transmembrane helix</keyword>
<dbReference type="GO" id="GO:0000139">
    <property type="term" value="C:Golgi membrane"/>
    <property type="evidence" value="ECO:0007669"/>
    <property type="project" value="UniProtKB-SubCell"/>
</dbReference>
<comment type="caution">
    <text evidence="11">The sequence shown here is derived from an EMBL/GenBank/DDBJ whole genome shotgun (WGS) entry which is preliminary data.</text>
</comment>
<dbReference type="Proteomes" id="UP000053558">
    <property type="component" value="Unassembled WGS sequence"/>
</dbReference>
<dbReference type="OMA" id="YVRSTWA"/>
<dbReference type="PANTHER" id="PTHR11214">
    <property type="entry name" value="BETA-1,3-N-ACETYLGLUCOSAMINYLTRANSFERASE"/>
    <property type="match status" value="1"/>
</dbReference>
<dbReference type="GeneID" id="19202538"/>
<dbReference type="RefSeq" id="XP_007763459.1">
    <property type="nucleotide sequence ID" value="XM_007765269.1"/>
</dbReference>
<dbReference type="GO" id="GO:0051072">
    <property type="term" value="P:4,6-pyruvylated galactose residue biosynthetic process"/>
    <property type="evidence" value="ECO:0007669"/>
    <property type="project" value="TreeGrafter"/>
</dbReference>
<keyword evidence="6" id="KW-0735">Signal-anchor</keyword>
<evidence type="ECO:0000256" key="5">
    <source>
        <dbReference type="ARBA" id="ARBA00022692"/>
    </source>
</evidence>
<comment type="similarity">
    <text evidence="2">Belongs to the glycosyltransferase 31 family.</text>
</comment>
<evidence type="ECO:0000256" key="2">
    <source>
        <dbReference type="ARBA" id="ARBA00008661"/>
    </source>
</evidence>
<proteinExistence type="inferred from homology"/>
<reference evidence="12" key="1">
    <citation type="journal article" date="2012" name="Science">
        <title>The Paleozoic origin of enzymatic lignin decomposition reconstructed from 31 fungal genomes.</title>
        <authorList>
            <person name="Floudas D."/>
            <person name="Binder M."/>
            <person name="Riley R."/>
            <person name="Barry K."/>
            <person name="Blanchette R.A."/>
            <person name="Henrissat B."/>
            <person name="Martinez A.T."/>
            <person name="Otillar R."/>
            <person name="Spatafora J.W."/>
            <person name="Yadav J.S."/>
            <person name="Aerts A."/>
            <person name="Benoit I."/>
            <person name="Boyd A."/>
            <person name="Carlson A."/>
            <person name="Copeland A."/>
            <person name="Coutinho P.M."/>
            <person name="de Vries R.P."/>
            <person name="Ferreira P."/>
            <person name="Findley K."/>
            <person name="Foster B."/>
            <person name="Gaskell J."/>
            <person name="Glotzer D."/>
            <person name="Gorecki P."/>
            <person name="Heitman J."/>
            <person name="Hesse C."/>
            <person name="Hori C."/>
            <person name="Igarashi K."/>
            <person name="Jurgens J.A."/>
            <person name="Kallen N."/>
            <person name="Kersten P."/>
            <person name="Kohler A."/>
            <person name="Kuees U."/>
            <person name="Kumar T.K.A."/>
            <person name="Kuo A."/>
            <person name="LaButti K."/>
            <person name="Larrondo L.F."/>
            <person name="Lindquist E."/>
            <person name="Ling A."/>
            <person name="Lombard V."/>
            <person name="Lucas S."/>
            <person name="Lundell T."/>
            <person name="Martin R."/>
            <person name="McLaughlin D.J."/>
            <person name="Morgenstern I."/>
            <person name="Morin E."/>
            <person name="Murat C."/>
            <person name="Nagy L.G."/>
            <person name="Nolan M."/>
            <person name="Ohm R.A."/>
            <person name="Patyshakuliyeva A."/>
            <person name="Rokas A."/>
            <person name="Ruiz-Duenas F.J."/>
            <person name="Sabat G."/>
            <person name="Salamov A."/>
            <person name="Samejima M."/>
            <person name="Schmutz J."/>
            <person name="Slot J.C."/>
            <person name="St John F."/>
            <person name="Stenlid J."/>
            <person name="Sun H."/>
            <person name="Sun S."/>
            <person name="Syed K."/>
            <person name="Tsang A."/>
            <person name="Wiebenga A."/>
            <person name="Young D."/>
            <person name="Pisabarro A."/>
            <person name="Eastwood D.C."/>
            <person name="Martin F."/>
            <person name="Cullen D."/>
            <person name="Grigoriev I.V."/>
            <person name="Hibbett D.S."/>
        </authorList>
    </citation>
    <scope>NUCLEOTIDE SEQUENCE [LARGE SCALE GENOMIC DNA]</scope>
    <source>
        <strain evidence="12">RWD-64-598 SS2</strain>
    </source>
</reference>
<keyword evidence="12" id="KW-1185">Reference proteome</keyword>
<gene>
    <name evidence="11" type="ORF">CONPUDRAFT_148807</name>
</gene>
<dbReference type="EMBL" id="JH711573">
    <property type="protein sequence ID" value="EIW86749.1"/>
    <property type="molecule type" value="Genomic_DNA"/>
</dbReference>
<evidence type="ECO:0000256" key="1">
    <source>
        <dbReference type="ARBA" id="ARBA00004323"/>
    </source>
</evidence>
<evidence type="ECO:0000313" key="12">
    <source>
        <dbReference type="Proteomes" id="UP000053558"/>
    </source>
</evidence>
<sequence>MGFLASSDPQHDAYDALPNAESSAARFPYHESSSEERSSIESASTPVPSRPASPPHLTATGKASRAPSEAEEPTSPLLGGSTPYSQKDKARKWWNIGNGTSSTGSRRRRRKRDGYALRIVRKATRRLVQHPLFPRQPVTIAFAVLLFSLFGLSLGLSLKYLLNPDKEPLPWRAYCAIPPTNTVPPAFRRASSFPYLDPIPNVVPEPFPPDDLDTLPPAGVLVGVFSMDSSFERRMLIRSTWASHPRSRNGAGQGDDGKGTSRTLVRFIMGQPRKNFERQIETEMEMYNDLIILPMVENMNNGKTHAYFTWAASNAWVPPVYFDTPVPAPDVSYANQTGSPLPLAPHDPVLAWEQHASGHPQPWVRPDYVVKVDDDAFVMLAELEARMRTELHAKGQRPYGVGSSAIPPPPYLEDKSAVHADNGSATAAATNERRGAEAGDPLVYWGYLVKNKFMGGELYGLSWSIVDWVANDPTVKGMVKGAEDKTTARWMTIHPQAPEIQWASERCWMYDHPRSGTVYAHGFLFPSERTRIRNSVWEYLRSATEAAIGGNSLTEISSALSSSAIPTPTEWAHSSVSTFGVRYVDPAKDLSLSQSVEALVEGSGLSHLRMGKLSESLLLPPDLVLVYGIAGVDASPGVENTWNGREGQVSRYEQKRVGGTVVVHFIKKNAWFLETALALLGSKDYTDAERESLVGGERLPMGVSSVWTDVSAFKNASASA</sequence>
<dbReference type="InterPro" id="IPR002659">
    <property type="entry name" value="Glyco_trans_31"/>
</dbReference>
<comment type="subcellular location">
    <subcellularLocation>
        <location evidence="1">Golgi apparatus membrane</location>
        <topology evidence="1">Single-pass type II membrane protein</topology>
    </subcellularLocation>
</comment>
<feature type="compositionally biased region" description="Basic and acidic residues" evidence="10">
    <location>
        <begin position="28"/>
        <end position="39"/>
    </location>
</feature>
<evidence type="ECO:0000256" key="8">
    <source>
        <dbReference type="ARBA" id="ARBA00023034"/>
    </source>
</evidence>
<keyword evidence="5" id="KW-0812">Transmembrane</keyword>
<dbReference type="KEGG" id="cput:CONPUDRAFT_148807"/>
<evidence type="ECO:0000256" key="3">
    <source>
        <dbReference type="ARBA" id="ARBA00022676"/>
    </source>
</evidence>
<dbReference type="GO" id="GO:0016758">
    <property type="term" value="F:hexosyltransferase activity"/>
    <property type="evidence" value="ECO:0007669"/>
    <property type="project" value="InterPro"/>
</dbReference>